<keyword evidence="2" id="KW-1003">Cell membrane</keyword>
<dbReference type="PRINTS" id="PR00205">
    <property type="entry name" value="CADHERIN"/>
</dbReference>
<dbReference type="PANTHER" id="PTHR24028">
    <property type="entry name" value="CADHERIN-87A"/>
    <property type="match status" value="1"/>
</dbReference>
<sequence>MFITIILERLMLWSVFSLSFVNYVHGNLVYTLQEELPGITVLGNVARDSGLRNQTGVTLRIFQSFQYVLITSGHLQLSRIFEVEPSTSDLKAKGTVDRELMCPNSDICLLSFKVGANSVTVGFYTIINIVVNVTDCNDNAPTFPLSLVELTIQENTPIRESFPLDVVATDHDAGINSVQKYQIVPDSEQFGLEDTDEEGGTHFLTLVIKQLLDRETQGFYQIVVIALDGGMPPKTGMLTINITVTDVNDNRPRFSQNSYNVTIDEKVAINSVILRVSATDADEGKNGKVTYSLTLTDTVYMASFIALNASTGEVTLLKSLVFNPTLVYKAYIHAQDSGSPVKSARTSVFIYLRYSNKTAPVINVNFLFSGQLSENALVNAAVVYIDLTYTEWDLHAQVTCTCNPCGNFGIRQLGTDVYTLNVVKELDREQILRYNVTIACSDSETPSLNTTKIFVIEIKDENDNAPVFEQAFYIINVNENNAPGETLIKVKATDADVDVNGEILYTFASGLGNNGFTIGPIDGIIRVKVQLDRESQAQYSFYVFAQDNGQDKQLTSSTLVTINVLDLNDVYPIFNQSSYTMSLMENQNSSVPVYIGQVFAVDTDEGENARISYLISTDYETLPYRILQNGIIIVTESLDREKISNYTFEVIAYDNGNIQKSSTVSVTVNVCDINDNEPIFLFPSYDNNTIIVEMSTKPKTVITTIIASDSDTGNNKRLSYDIVAGNTNHIFQVDNNTGDIILSRIILESYLGSHDLIVSAKDHGVPEHCNRTVLNVIFFKSNITAPLESSNLPTTGQTIVIIISISSVTFVISVVIIIVICFIRNTNEDKHVYSPRIYETQKMIHSSTRHINRSNVFYRSEEEMIPMAKGFAKKSEEKDMNFPGEDIDGFNSSSTDHTSVYNTSLSTFKSSQKQLSQIQGQAQPSTSQPFPGKYSTEGERDFHSDDTWETTTSDSGCDGSDEDVISCTTNSNEPDKNHYATAV</sequence>
<evidence type="ECO:0000256" key="2">
    <source>
        <dbReference type="ARBA" id="ARBA00022475"/>
    </source>
</evidence>
<evidence type="ECO:0000256" key="1">
    <source>
        <dbReference type="ARBA" id="ARBA00004251"/>
    </source>
</evidence>
<dbReference type="InterPro" id="IPR050174">
    <property type="entry name" value="Protocadherin/Cadherin-CA"/>
</dbReference>
<dbReference type="FunFam" id="2.60.40.60:FF:000002">
    <property type="entry name" value="Protocadherin alpha 2"/>
    <property type="match status" value="1"/>
</dbReference>
<dbReference type="CDD" id="cd11304">
    <property type="entry name" value="Cadherin_repeat"/>
    <property type="match status" value="6"/>
</dbReference>
<feature type="compositionally biased region" description="Basic and acidic residues" evidence="12">
    <location>
        <begin position="936"/>
        <end position="946"/>
    </location>
</feature>
<keyword evidence="8 13" id="KW-1133">Transmembrane helix</keyword>
<comment type="caution">
    <text evidence="15">The sequence shown here is derived from an EMBL/GenBank/DDBJ whole genome shotgun (WGS) entry which is preliminary data.</text>
</comment>
<feature type="compositionally biased region" description="Basic and acidic residues" evidence="12">
    <location>
        <begin position="973"/>
        <end position="983"/>
    </location>
</feature>
<dbReference type="InterPro" id="IPR013164">
    <property type="entry name" value="Cadherin_N"/>
</dbReference>
<dbReference type="GO" id="GO:0007156">
    <property type="term" value="P:homophilic cell adhesion via plasma membrane adhesion molecules"/>
    <property type="evidence" value="ECO:0007669"/>
    <property type="project" value="InterPro"/>
</dbReference>
<feature type="domain" description="Cadherin" evidence="14">
    <location>
        <begin position="65"/>
        <end position="143"/>
    </location>
</feature>
<feature type="domain" description="Cadherin" evidence="14">
    <location>
        <begin position="575"/>
        <end position="680"/>
    </location>
</feature>
<dbReference type="FunFam" id="2.60.40.60:FF:000266">
    <property type="entry name" value="Cadherin 23"/>
    <property type="match status" value="1"/>
</dbReference>
<dbReference type="EMBL" id="JAEAOA010002352">
    <property type="protein sequence ID" value="KAK3606324.1"/>
    <property type="molecule type" value="Genomic_DNA"/>
</dbReference>
<feature type="transmembrane region" description="Helical" evidence="13">
    <location>
        <begin position="799"/>
        <end position="823"/>
    </location>
</feature>
<keyword evidence="4" id="KW-0732">Signal</keyword>
<dbReference type="SMART" id="SM00112">
    <property type="entry name" value="CA"/>
    <property type="match status" value="7"/>
</dbReference>
<feature type="compositionally biased region" description="Polar residues" evidence="12">
    <location>
        <begin position="912"/>
        <end position="929"/>
    </location>
</feature>
<dbReference type="SUPFAM" id="SSF49313">
    <property type="entry name" value="Cadherin-like"/>
    <property type="match status" value="6"/>
</dbReference>
<feature type="domain" description="Cadherin" evidence="14">
    <location>
        <begin position="469"/>
        <end position="574"/>
    </location>
</feature>
<keyword evidence="9 13" id="KW-0472">Membrane</keyword>
<reference evidence="15" key="3">
    <citation type="submission" date="2023-05" db="EMBL/GenBank/DDBJ databases">
        <authorList>
            <person name="Smith C.H."/>
        </authorList>
    </citation>
    <scope>NUCLEOTIDE SEQUENCE</scope>
    <source>
        <strain evidence="15">CHS0354</strain>
        <tissue evidence="15">Mantle</tissue>
    </source>
</reference>
<feature type="region of interest" description="Disordered" evidence="12">
    <location>
        <begin position="875"/>
        <end position="895"/>
    </location>
</feature>
<feature type="domain" description="Cadherin" evidence="14">
    <location>
        <begin position="364"/>
        <end position="468"/>
    </location>
</feature>
<evidence type="ECO:0000256" key="12">
    <source>
        <dbReference type="SAM" id="MobiDB-lite"/>
    </source>
</evidence>
<feature type="region of interest" description="Disordered" evidence="12">
    <location>
        <begin position="912"/>
        <end position="983"/>
    </location>
</feature>
<evidence type="ECO:0000256" key="8">
    <source>
        <dbReference type="ARBA" id="ARBA00022989"/>
    </source>
</evidence>
<accession>A0AAE0T9N8</accession>
<keyword evidence="10" id="KW-0325">Glycoprotein</keyword>
<dbReference type="FunFam" id="2.60.40.60:FF:000033">
    <property type="entry name" value="FAT atypical cadherin 1"/>
    <property type="match status" value="1"/>
</dbReference>
<dbReference type="FunFam" id="2.60.40.60:FF:000007">
    <property type="entry name" value="Protocadherin alpha 2"/>
    <property type="match status" value="1"/>
</dbReference>
<dbReference type="Pfam" id="PF08266">
    <property type="entry name" value="Cadherin_2"/>
    <property type="match status" value="1"/>
</dbReference>
<comment type="subcellular location">
    <subcellularLocation>
        <location evidence="1">Cell membrane</location>
        <topology evidence="1">Single-pass type I membrane protein</topology>
    </subcellularLocation>
</comment>
<organism evidence="15 16">
    <name type="scientific">Potamilus streckersoni</name>
    <dbReference type="NCBI Taxonomy" id="2493646"/>
    <lineage>
        <taxon>Eukaryota</taxon>
        <taxon>Metazoa</taxon>
        <taxon>Spiralia</taxon>
        <taxon>Lophotrochozoa</taxon>
        <taxon>Mollusca</taxon>
        <taxon>Bivalvia</taxon>
        <taxon>Autobranchia</taxon>
        <taxon>Heteroconchia</taxon>
        <taxon>Palaeoheterodonta</taxon>
        <taxon>Unionida</taxon>
        <taxon>Unionoidea</taxon>
        <taxon>Unionidae</taxon>
        <taxon>Ambleminae</taxon>
        <taxon>Lampsilini</taxon>
        <taxon>Potamilus</taxon>
    </lineage>
</organism>
<dbReference type="GO" id="GO:0005509">
    <property type="term" value="F:calcium ion binding"/>
    <property type="evidence" value="ECO:0007669"/>
    <property type="project" value="UniProtKB-UniRule"/>
</dbReference>
<proteinExistence type="predicted"/>
<protein>
    <recommendedName>
        <fullName evidence="14">Cadherin domain-containing protein</fullName>
    </recommendedName>
</protein>
<evidence type="ECO:0000256" key="5">
    <source>
        <dbReference type="ARBA" id="ARBA00022737"/>
    </source>
</evidence>
<dbReference type="AlphaFoldDB" id="A0AAE0T9N8"/>
<dbReference type="Pfam" id="PF00028">
    <property type="entry name" value="Cadherin"/>
    <property type="match status" value="5"/>
</dbReference>
<keyword evidence="7" id="KW-0130">Cell adhesion</keyword>
<keyword evidence="16" id="KW-1185">Reference proteome</keyword>
<evidence type="ECO:0000313" key="15">
    <source>
        <dbReference type="EMBL" id="KAK3606324.1"/>
    </source>
</evidence>
<evidence type="ECO:0000256" key="11">
    <source>
        <dbReference type="PROSITE-ProRule" id="PRU00043"/>
    </source>
</evidence>
<dbReference type="PROSITE" id="PS00232">
    <property type="entry name" value="CADHERIN_1"/>
    <property type="match status" value="3"/>
</dbReference>
<evidence type="ECO:0000256" key="3">
    <source>
        <dbReference type="ARBA" id="ARBA00022692"/>
    </source>
</evidence>
<feature type="domain" description="Cadherin" evidence="14">
    <location>
        <begin position="255"/>
        <end position="362"/>
    </location>
</feature>
<feature type="domain" description="Cadherin" evidence="14">
    <location>
        <begin position="684"/>
        <end position="788"/>
    </location>
</feature>
<reference evidence="15" key="2">
    <citation type="journal article" date="2021" name="Genome Biol. Evol.">
        <title>Developing a high-quality reference genome for a parasitic bivalve with doubly uniparental inheritance (Bivalvia: Unionida).</title>
        <authorList>
            <person name="Smith C.H."/>
        </authorList>
    </citation>
    <scope>NUCLEOTIDE SEQUENCE</scope>
    <source>
        <strain evidence="15">CHS0354</strain>
        <tissue evidence="15">Mantle</tissue>
    </source>
</reference>
<dbReference type="PROSITE" id="PS50268">
    <property type="entry name" value="CADHERIN_2"/>
    <property type="match status" value="7"/>
</dbReference>
<evidence type="ECO:0000256" key="9">
    <source>
        <dbReference type="ARBA" id="ARBA00023136"/>
    </source>
</evidence>
<dbReference type="Proteomes" id="UP001195483">
    <property type="component" value="Unassembled WGS sequence"/>
</dbReference>
<evidence type="ECO:0000256" key="7">
    <source>
        <dbReference type="ARBA" id="ARBA00022889"/>
    </source>
</evidence>
<keyword evidence="5" id="KW-0677">Repeat</keyword>
<keyword evidence="3 13" id="KW-0812">Transmembrane</keyword>
<gene>
    <name evidence="15" type="ORF">CHS0354_041958</name>
</gene>
<dbReference type="FunFam" id="2.60.40.60:FF:000004">
    <property type="entry name" value="Protocadherin 1 gamma 2"/>
    <property type="match status" value="1"/>
</dbReference>
<dbReference type="PANTHER" id="PTHR24028:SF146">
    <property type="entry name" value="CADHERIN 96CB, ISOFORM D-RELATED"/>
    <property type="match status" value="1"/>
</dbReference>
<evidence type="ECO:0000256" key="10">
    <source>
        <dbReference type="ARBA" id="ARBA00023180"/>
    </source>
</evidence>
<evidence type="ECO:0000256" key="13">
    <source>
        <dbReference type="SAM" id="Phobius"/>
    </source>
</evidence>
<evidence type="ECO:0000256" key="4">
    <source>
        <dbReference type="ARBA" id="ARBA00022729"/>
    </source>
</evidence>
<evidence type="ECO:0000259" key="14">
    <source>
        <dbReference type="PROSITE" id="PS50268"/>
    </source>
</evidence>
<dbReference type="InterPro" id="IPR015919">
    <property type="entry name" value="Cadherin-like_sf"/>
</dbReference>
<dbReference type="InterPro" id="IPR020894">
    <property type="entry name" value="Cadherin_CS"/>
</dbReference>
<reference evidence="15" key="1">
    <citation type="journal article" date="2021" name="Genome Biol. Evol.">
        <title>A High-Quality Reference Genome for a Parasitic Bivalve with Doubly Uniparental Inheritance (Bivalvia: Unionida).</title>
        <authorList>
            <person name="Smith C.H."/>
        </authorList>
    </citation>
    <scope>NUCLEOTIDE SEQUENCE</scope>
    <source>
        <strain evidence="15">CHS0354</strain>
    </source>
</reference>
<feature type="domain" description="Cadherin" evidence="14">
    <location>
        <begin position="144"/>
        <end position="254"/>
    </location>
</feature>
<evidence type="ECO:0000313" key="16">
    <source>
        <dbReference type="Proteomes" id="UP001195483"/>
    </source>
</evidence>
<dbReference type="GO" id="GO:0005886">
    <property type="term" value="C:plasma membrane"/>
    <property type="evidence" value="ECO:0007669"/>
    <property type="project" value="UniProtKB-SubCell"/>
</dbReference>
<name>A0AAE0T9N8_9BIVA</name>
<evidence type="ECO:0000256" key="6">
    <source>
        <dbReference type="ARBA" id="ARBA00022837"/>
    </source>
</evidence>
<keyword evidence="6 11" id="KW-0106">Calcium</keyword>
<dbReference type="InterPro" id="IPR002126">
    <property type="entry name" value="Cadherin-like_dom"/>
</dbReference>
<dbReference type="Gene3D" id="2.60.40.60">
    <property type="entry name" value="Cadherins"/>
    <property type="match status" value="7"/>
</dbReference>